<protein>
    <submittedName>
        <fullName evidence="2">Uncharacterized protein</fullName>
    </submittedName>
</protein>
<reference evidence="2" key="1">
    <citation type="submission" date="2023-01" db="EMBL/GenBank/DDBJ databases">
        <title>Colletotrichum chrysophilum M932 genome sequence.</title>
        <authorList>
            <person name="Baroncelli R."/>
        </authorList>
    </citation>
    <scope>NUCLEOTIDE SEQUENCE</scope>
    <source>
        <strain evidence="2">M932</strain>
    </source>
</reference>
<feature type="compositionally biased region" description="Basic and acidic residues" evidence="1">
    <location>
        <begin position="168"/>
        <end position="180"/>
    </location>
</feature>
<proteinExistence type="predicted"/>
<dbReference type="Proteomes" id="UP001243330">
    <property type="component" value="Unassembled WGS sequence"/>
</dbReference>
<evidence type="ECO:0000256" key="1">
    <source>
        <dbReference type="SAM" id="MobiDB-lite"/>
    </source>
</evidence>
<dbReference type="AlphaFoldDB" id="A0AAD9AYP3"/>
<name>A0AAD9AYP3_9PEZI</name>
<feature type="region of interest" description="Disordered" evidence="1">
    <location>
        <begin position="131"/>
        <end position="192"/>
    </location>
</feature>
<organism evidence="2 3">
    <name type="scientific">Colletotrichum chrysophilum</name>
    <dbReference type="NCBI Taxonomy" id="1836956"/>
    <lineage>
        <taxon>Eukaryota</taxon>
        <taxon>Fungi</taxon>
        <taxon>Dikarya</taxon>
        <taxon>Ascomycota</taxon>
        <taxon>Pezizomycotina</taxon>
        <taxon>Sordariomycetes</taxon>
        <taxon>Hypocreomycetidae</taxon>
        <taxon>Glomerellales</taxon>
        <taxon>Glomerellaceae</taxon>
        <taxon>Colletotrichum</taxon>
        <taxon>Colletotrichum gloeosporioides species complex</taxon>
    </lineage>
</organism>
<evidence type="ECO:0000313" key="2">
    <source>
        <dbReference type="EMBL" id="KAK1856896.1"/>
    </source>
</evidence>
<comment type="caution">
    <text evidence="2">The sequence shown here is derived from an EMBL/GenBank/DDBJ whole genome shotgun (WGS) entry which is preliminary data.</text>
</comment>
<feature type="compositionally biased region" description="Basic and acidic residues" evidence="1">
    <location>
        <begin position="30"/>
        <end position="40"/>
    </location>
</feature>
<keyword evidence="3" id="KW-1185">Reference proteome</keyword>
<gene>
    <name evidence="2" type="ORF">CCHR01_00458</name>
</gene>
<dbReference type="EMBL" id="JAQOWY010000004">
    <property type="protein sequence ID" value="KAK1856896.1"/>
    <property type="molecule type" value="Genomic_DNA"/>
</dbReference>
<feature type="region of interest" description="Disordered" evidence="1">
    <location>
        <begin position="62"/>
        <end position="93"/>
    </location>
</feature>
<evidence type="ECO:0000313" key="3">
    <source>
        <dbReference type="Proteomes" id="UP001243330"/>
    </source>
</evidence>
<feature type="region of interest" description="Disordered" evidence="1">
    <location>
        <begin position="30"/>
        <end position="50"/>
    </location>
</feature>
<accession>A0AAD9AYP3</accession>
<sequence length="298" mass="32306">MSSSGDRTELKRGQRRPAAFLHIKRYRVQDSEREPVDHRGAGSSTVSSGGICSCQHPFSPALSGQMDRRTGHGQSVVKGAAKPGWTEPTSKCEDSRTAHQAVVFVLSIFRFRRWEGGSILVVKAIRIRSRGQSTTTWKGRSKGLAKSPLRQGKASGSRQRAASGPRGFRAEPEGKGDTEKGGQGPTVSGAPLQGEVPYLMDLLEARAVYGYRSTTVSNSTRCHFEMFKRCRSSDSTRVCQSSQAGSPILPVIALRTATRIAGGGHRCLSIRMFEQQHSLAMIAALIDFSPSDALDESI</sequence>